<name>A0A6J4HSS9_9PROT</name>
<organism evidence="2">
    <name type="scientific">uncultured Acetobacteraceae bacterium</name>
    <dbReference type="NCBI Taxonomy" id="169975"/>
    <lineage>
        <taxon>Bacteria</taxon>
        <taxon>Pseudomonadati</taxon>
        <taxon>Pseudomonadota</taxon>
        <taxon>Alphaproteobacteria</taxon>
        <taxon>Acetobacterales</taxon>
        <taxon>Acetobacteraceae</taxon>
        <taxon>environmental samples</taxon>
    </lineage>
</organism>
<feature type="non-terminal residue" evidence="2">
    <location>
        <position position="195"/>
    </location>
</feature>
<accession>A0A6J4HSS9</accession>
<dbReference type="EMBL" id="CADCTG010000116">
    <property type="protein sequence ID" value="CAA9232426.1"/>
    <property type="molecule type" value="Genomic_DNA"/>
</dbReference>
<gene>
    <name evidence="2" type="ORF">AVDCRST_MAG08-1186</name>
</gene>
<dbReference type="GO" id="GO:0016491">
    <property type="term" value="F:oxidoreductase activity"/>
    <property type="evidence" value="ECO:0007669"/>
    <property type="project" value="UniProtKB-KW"/>
</dbReference>
<evidence type="ECO:0000256" key="1">
    <source>
        <dbReference type="SAM" id="MobiDB-lite"/>
    </source>
</evidence>
<reference evidence="2" key="1">
    <citation type="submission" date="2020-02" db="EMBL/GenBank/DDBJ databases">
        <authorList>
            <person name="Meier V. D."/>
        </authorList>
    </citation>
    <scope>NUCLEOTIDE SEQUENCE</scope>
    <source>
        <strain evidence="2">AVDCRST_MAG08</strain>
    </source>
</reference>
<sequence length="195" mass="20759">GRHLGAARRTAGLRTRPSRGPGGRGRHPPGLPFPDHSRLHGGRRGRARRALHRLHEPVARRAGAGEHRGGFVAHRLGVGGDDRVAGQAGLRAAPHGGGGPGGPANADLRAARPGAGPIARQEGRVAGAARRLHPPRLRAAGAEAERQPRRVRRLVLPLPRQPLRHVGPHPEGAGAGQPRRARLRLHLRHPDPHRL</sequence>
<dbReference type="AlphaFoldDB" id="A0A6J4HSS9"/>
<feature type="non-terminal residue" evidence="2">
    <location>
        <position position="1"/>
    </location>
</feature>
<dbReference type="EC" id="1.10.2.2" evidence="2"/>
<feature type="region of interest" description="Disordered" evidence="1">
    <location>
        <begin position="158"/>
        <end position="180"/>
    </location>
</feature>
<proteinExistence type="predicted"/>
<feature type="compositionally biased region" description="Low complexity" evidence="1">
    <location>
        <begin position="7"/>
        <end position="19"/>
    </location>
</feature>
<evidence type="ECO:0000313" key="2">
    <source>
        <dbReference type="EMBL" id="CAA9232426.1"/>
    </source>
</evidence>
<keyword evidence="2" id="KW-0560">Oxidoreductase</keyword>
<feature type="region of interest" description="Disordered" evidence="1">
    <location>
        <begin position="1"/>
        <end position="47"/>
    </location>
</feature>
<protein>
    <submittedName>
        <fullName evidence="2">Ubiquinol-cytochrome C reductase iron-sulfur subunit</fullName>
        <ecNumber evidence="2">1.10.2.2</ecNumber>
    </submittedName>
</protein>